<proteinExistence type="predicted"/>
<dbReference type="Proteomes" id="UP001368270">
    <property type="component" value="Unassembled WGS sequence"/>
</dbReference>
<gene>
    <name evidence="1" type="ORF">WG622_09075</name>
</gene>
<evidence type="ECO:0000313" key="2">
    <source>
        <dbReference type="Proteomes" id="UP001368270"/>
    </source>
</evidence>
<dbReference type="InterPro" id="IPR010767">
    <property type="entry name" value="Phage_CGC-2007_Cje0229"/>
</dbReference>
<organism evidence="1 2">
    <name type="scientific">Cognatishimia coralii</name>
    <dbReference type="NCBI Taxonomy" id="3083254"/>
    <lineage>
        <taxon>Bacteria</taxon>
        <taxon>Pseudomonadati</taxon>
        <taxon>Pseudomonadota</taxon>
        <taxon>Alphaproteobacteria</taxon>
        <taxon>Rhodobacterales</taxon>
        <taxon>Paracoccaceae</taxon>
        <taxon>Cognatishimia</taxon>
    </lineage>
</organism>
<sequence>MSDIPDISWCKKGGSRGWITIETVEWDIGKNKSGWVFSIPPGREFESSVPPLLRWVFDPDDPFFLKSALIHDTLLELGFRRAFADSQWFEAALSVHAHPLRTWLAYSGMRLRRFIRWILGKDAINRG</sequence>
<accession>A0ABU8QG44</accession>
<reference evidence="1 2" key="1">
    <citation type="submission" date="2024-03" db="EMBL/GenBank/DDBJ databases">
        <title>Cognatishimia coralii sp. nov., a marine bacterium isolated from coral surrounding seawater.</title>
        <authorList>
            <person name="Liu X."/>
            <person name="Liu S."/>
            <person name="Sun H."/>
            <person name="Zhang Y."/>
        </authorList>
    </citation>
    <scope>NUCLEOTIDE SEQUENCE [LARGE SCALE GENOMIC DNA]</scope>
    <source>
        <strain evidence="1 2">D5M38</strain>
    </source>
</reference>
<dbReference type="Pfam" id="PF07087">
    <property type="entry name" value="DUF1353"/>
    <property type="match status" value="1"/>
</dbReference>
<dbReference type="EMBL" id="JBBGAZ010000004">
    <property type="protein sequence ID" value="MEJ5218389.1"/>
    <property type="molecule type" value="Genomic_DNA"/>
</dbReference>
<name>A0ABU8QG44_9RHOB</name>
<keyword evidence="2" id="KW-1185">Reference proteome</keyword>
<dbReference type="RefSeq" id="WP_339403312.1">
    <property type="nucleotide sequence ID" value="NZ_JBBGAZ010000004.1"/>
</dbReference>
<protein>
    <submittedName>
        <fullName evidence="1">DUF1353 domain-containing protein</fullName>
    </submittedName>
</protein>
<evidence type="ECO:0000313" key="1">
    <source>
        <dbReference type="EMBL" id="MEJ5218389.1"/>
    </source>
</evidence>
<comment type="caution">
    <text evidence="1">The sequence shown here is derived from an EMBL/GenBank/DDBJ whole genome shotgun (WGS) entry which is preliminary data.</text>
</comment>